<proteinExistence type="predicted"/>
<dbReference type="InterPro" id="IPR020422">
    <property type="entry name" value="TYR_PHOSPHATASE_DUAL_dom"/>
</dbReference>
<feature type="region of interest" description="Disordered" evidence="1">
    <location>
        <begin position="403"/>
        <end position="498"/>
    </location>
</feature>
<feature type="compositionally biased region" description="Basic and acidic residues" evidence="1">
    <location>
        <begin position="470"/>
        <end position="484"/>
    </location>
</feature>
<dbReference type="InterPro" id="IPR000340">
    <property type="entry name" value="Dual-sp_phosphatase_cat-dom"/>
</dbReference>
<dbReference type="CDD" id="cd14498">
    <property type="entry name" value="DSP"/>
    <property type="match status" value="1"/>
</dbReference>
<evidence type="ECO:0000259" key="3">
    <source>
        <dbReference type="PROSITE" id="PS50056"/>
    </source>
</evidence>
<dbReference type="OrthoDB" id="10252009at2759"/>
<dbReference type="Gene3D" id="3.90.190.10">
    <property type="entry name" value="Protein tyrosine phosphatase superfamily"/>
    <property type="match status" value="1"/>
</dbReference>
<dbReference type="Proteomes" id="UP000243579">
    <property type="component" value="Unassembled WGS sequence"/>
</dbReference>
<dbReference type="PROSITE" id="PS50054">
    <property type="entry name" value="TYR_PHOSPHATASE_DUAL"/>
    <property type="match status" value="1"/>
</dbReference>
<name>A0A1V9ZP32_ACHHY</name>
<feature type="domain" description="Tyrosine-protein phosphatase" evidence="2">
    <location>
        <begin position="1"/>
        <end position="148"/>
    </location>
</feature>
<evidence type="ECO:0008006" key="6">
    <source>
        <dbReference type="Google" id="ProtNLM"/>
    </source>
</evidence>
<organism evidence="4 5">
    <name type="scientific">Achlya hypogyna</name>
    <name type="common">Oomycete</name>
    <name type="synonym">Protoachlya hypogyna</name>
    <dbReference type="NCBI Taxonomy" id="1202772"/>
    <lineage>
        <taxon>Eukaryota</taxon>
        <taxon>Sar</taxon>
        <taxon>Stramenopiles</taxon>
        <taxon>Oomycota</taxon>
        <taxon>Saprolegniomycetes</taxon>
        <taxon>Saprolegniales</taxon>
        <taxon>Achlyaceae</taxon>
        <taxon>Achlya</taxon>
    </lineage>
</organism>
<dbReference type="SUPFAM" id="SSF52799">
    <property type="entry name" value="(Phosphotyrosine protein) phosphatases II"/>
    <property type="match status" value="1"/>
</dbReference>
<comment type="caution">
    <text evidence="4">The sequence shown here is derived from an EMBL/GenBank/DDBJ whole genome shotgun (WGS) entry which is preliminary data.</text>
</comment>
<reference evidence="4 5" key="1">
    <citation type="journal article" date="2014" name="Genome Biol. Evol.">
        <title>The secreted proteins of Achlya hypogyna and Thraustotheca clavata identify the ancestral oomycete secretome and reveal gene acquisitions by horizontal gene transfer.</title>
        <authorList>
            <person name="Misner I."/>
            <person name="Blouin N."/>
            <person name="Leonard G."/>
            <person name="Richards T.A."/>
            <person name="Lane C.E."/>
        </authorList>
    </citation>
    <scope>NUCLEOTIDE SEQUENCE [LARGE SCALE GENOMIC DNA]</scope>
    <source>
        <strain evidence="4 5">ATCC 48635</strain>
    </source>
</reference>
<evidence type="ECO:0000256" key="1">
    <source>
        <dbReference type="SAM" id="MobiDB-lite"/>
    </source>
</evidence>
<dbReference type="EMBL" id="JNBR01000043">
    <property type="protein sequence ID" value="OQR99755.1"/>
    <property type="molecule type" value="Genomic_DNA"/>
</dbReference>
<evidence type="ECO:0000313" key="5">
    <source>
        <dbReference type="Proteomes" id="UP000243579"/>
    </source>
</evidence>
<dbReference type="InterPro" id="IPR000387">
    <property type="entry name" value="Tyr_Pase_dom"/>
</dbReference>
<keyword evidence="5" id="KW-1185">Reference proteome</keyword>
<feature type="region of interest" description="Disordered" evidence="1">
    <location>
        <begin position="261"/>
        <end position="378"/>
    </location>
</feature>
<dbReference type="SMART" id="SM00195">
    <property type="entry name" value="DSPc"/>
    <property type="match status" value="1"/>
</dbReference>
<dbReference type="InterPro" id="IPR029021">
    <property type="entry name" value="Prot-tyrosine_phosphatase-like"/>
</dbReference>
<feature type="compositionally biased region" description="Polar residues" evidence="1">
    <location>
        <begin position="339"/>
        <end position="349"/>
    </location>
</feature>
<dbReference type="PANTHER" id="PTHR46653">
    <property type="entry name" value="SPECIFICITY PROTEIN PHOSPHATASE, PUTATIVE-RELATED"/>
    <property type="match status" value="1"/>
</dbReference>
<sequence>MSTKINNGLFMGDVDAAQDADFLGLNGIELVVNCVPREMPNVFEGDGIQYFVWDMAEDPDATLFDLRNQDFVDLIAFIDGAMERSHSLLVHSMEGLSRSPCVMMSYLMAKYHWSLDKAFAFVKIKRADINPHPGYLDQLASLDAQLQAKHGGRVPPQKRCDWNPDFADPATDELVLVHTFLNVTSTAGSCDDNRARPKAKSKKSLLWLDLCPRLRKMHPEYDFSKLERPPSASYSSLAAGDGWVDLEVRRRGSIEARPVQDVDLTLTDDDEAEPAKPAQDSWDISYSDPGVGHDADPKSCRRALIASRDPCSVDDDDGRHGPRSSQRRGSKAPPGGDGNQHSPTQNEQQAPPRYLQHTKSSRNAKLVKLPQTVRRGSVPTKADALGDLLQRFKLDEDKAVRAPARLPVATKTKGPPPRPRTAPSTKTKASLMQNVIRAKGSVNAVNPATQPVHATSTRPRPRATPVYGWAEKKAPGTKKPEPKPTRQAGNRVTPAKWR</sequence>
<evidence type="ECO:0000259" key="2">
    <source>
        <dbReference type="PROSITE" id="PS50054"/>
    </source>
</evidence>
<feature type="compositionally biased region" description="Basic residues" evidence="1">
    <location>
        <begin position="321"/>
        <end position="330"/>
    </location>
</feature>
<dbReference type="PANTHER" id="PTHR46653:SF1">
    <property type="entry name" value="SPECIFICITY PROTEIN PHOSPHATASE, PUTATIVE-RELATED"/>
    <property type="match status" value="1"/>
</dbReference>
<dbReference type="STRING" id="1202772.A0A1V9ZP32"/>
<dbReference type="PROSITE" id="PS50056">
    <property type="entry name" value="TYR_PHOSPHATASE_2"/>
    <property type="match status" value="1"/>
</dbReference>
<dbReference type="Pfam" id="PF00782">
    <property type="entry name" value="DSPc"/>
    <property type="match status" value="1"/>
</dbReference>
<feature type="domain" description="Tyrosine specific protein phosphatases" evidence="3">
    <location>
        <begin position="69"/>
        <end position="126"/>
    </location>
</feature>
<gene>
    <name evidence="4" type="ORF">ACHHYP_04617</name>
</gene>
<protein>
    <recommendedName>
        <fullName evidence="6">Dual specificity phosphatase</fullName>
    </recommendedName>
</protein>
<feature type="compositionally biased region" description="Polar residues" evidence="1">
    <location>
        <begin position="443"/>
        <end position="458"/>
    </location>
</feature>
<dbReference type="AlphaFoldDB" id="A0A1V9ZP32"/>
<evidence type="ECO:0000313" key="4">
    <source>
        <dbReference type="EMBL" id="OQR99755.1"/>
    </source>
</evidence>
<accession>A0A1V9ZP32</accession>